<comment type="caution">
    <text evidence="1">The sequence shown here is derived from an EMBL/GenBank/DDBJ whole genome shotgun (WGS) entry which is preliminary data.</text>
</comment>
<feature type="non-terminal residue" evidence="1">
    <location>
        <position position="108"/>
    </location>
</feature>
<protein>
    <submittedName>
        <fullName evidence="1">10806_t:CDS:1</fullName>
    </submittedName>
</protein>
<reference evidence="1" key="1">
    <citation type="submission" date="2021-06" db="EMBL/GenBank/DDBJ databases">
        <authorList>
            <person name="Kallberg Y."/>
            <person name="Tangrot J."/>
            <person name="Rosling A."/>
        </authorList>
    </citation>
    <scope>NUCLEOTIDE SEQUENCE</scope>
    <source>
        <strain evidence="1">CL551</strain>
    </source>
</reference>
<evidence type="ECO:0000313" key="1">
    <source>
        <dbReference type="EMBL" id="CAG8761882.1"/>
    </source>
</evidence>
<dbReference type="AlphaFoldDB" id="A0A9N9NT93"/>
<keyword evidence="2" id="KW-1185">Reference proteome</keyword>
<accession>A0A9N9NT93</accession>
<dbReference type="EMBL" id="CAJVPV010041306">
    <property type="protein sequence ID" value="CAG8761882.1"/>
    <property type="molecule type" value="Genomic_DNA"/>
</dbReference>
<dbReference type="OrthoDB" id="10265890at2759"/>
<proteinExistence type="predicted"/>
<name>A0A9N9NT93_9GLOM</name>
<evidence type="ECO:0000313" key="2">
    <source>
        <dbReference type="Proteomes" id="UP000789342"/>
    </source>
</evidence>
<sequence>DKSSTIKWCLDDGTGVIWVEAAGSVSQDILHSIGIEVMTESSIRAKLTKEQLGHNIKGKMLWCCISVLGTGKYQFNSVLMDYSDGSRSLAQADCHKMLKELQSKCEHR</sequence>
<gene>
    <name evidence="1" type="ORF">AMORRO_LOCUS15983</name>
</gene>
<organism evidence="1 2">
    <name type="scientific">Acaulospora morrowiae</name>
    <dbReference type="NCBI Taxonomy" id="94023"/>
    <lineage>
        <taxon>Eukaryota</taxon>
        <taxon>Fungi</taxon>
        <taxon>Fungi incertae sedis</taxon>
        <taxon>Mucoromycota</taxon>
        <taxon>Glomeromycotina</taxon>
        <taxon>Glomeromycetes</taxon>
        <taxon>Diversisporales</taxon>
        <taxon>Acaulosporaceae</taxon>
        <taxon>Acaulospora</taxon>
    </lineage>
</organism>
<dbReference type="Proteomes" id="UP000789342">
    <property type="component" value="Unassembled WGS sequence"/>
</dbReference>